<dbReference type="CDD" id="cd03225">
    <property type="entry name" value="ABC_cobalt_CbiO_domain1"/>
    <property type="match status" value="1"/>
</dbReference>
<dbReference type="PANTHER" id="PTHR43553:SF24">
    <property type="entry name" value="ENERGY-COUPLING FACTOR TRANSPORTER ATP-BINDING PROTEIN ECFA1"/>
    <property type="match status" value="1"/>
</dbReference>
<dbReference type="InterPro" id="IPR015856">
    <property type="entry name" value="ABC_transpr_CbiO/EcfA_su"/>
</dbReference>
<dbReference type="InterPro" id="IPR017871">
    <property type="entry name" value="ABC_transporter-like_CS"/>
</dbReference>
<dbReference type="Pfam" id="PF00005">
    <property type="entry name" value="ABC_tran"/>
    <property type="match status" value="1"/>
</dbReference>
<accession>A0ABX1C227</accession>
<evidence type="ECO:0000256" key="4">
    <source>
        <dbReference type="ARBA" id="ARBA00022475"/>
    </source>
</evidence>
<comment type="function">
    <text evidence="10">Part of an ABC transporter complex. Responsible for energy coupling to the transport system.</text>
</comment>
<feature type="region of interest" description="Disordered" evidence="11">
    <location>
        <begin position="300"/>
        <end position="356"/>
    </location>
</feature>
<comment type="function">
    <text evidence="9">Probably part of an ABC transporter complex. Responsible for energy coupling to the transport system.</text>
</comment>
<feature type="domain" description="ABC transporter" evidence="12">
    <location>
        <begin position="29"/>
        <end position="264"/>
    </location>
</feature>
<comment type="similarity">
    <text evidence="2 10">Belongs to the ABC transporter superfamily.</text>
</comment>
<dbReference type="PROSITE" id="PS50893">
    <property type="entry name" value="ABC_TRANSPORTER_2"/>
    <property type="match status" value="1"/>
</dbReference>
<feature type="region of interest" description="Disordered" evidence="11">
    <location>
        <begin position="1"/>
        <end position="22"/>
    </location>
</feature>
<dbReference type="SUPFAM" id="SSF52540">
    <property type="entry name" value="P-loop containing nucleoside triphosphate hydrolases"/>
    <property type="match status" value="1"/>
</dbReference>
<evidence type="ECO:0000313" key="13">
    <source>
        <dbReference type="EMBL" id="NJQ01659.1"/>
    </source>
</evidence>
<evidence type="ECO:0000256" key="10">
    <source>
        <dbReference type="RuleBase" id="RU364103"/>
    </source>
</evidence>
<comment type="caution">
    <text evidence="13">The sequence shown here is derived from an EMBL/GenBank/DDBJ whole genome shotgun (WGS) entry which is preliminary data.</text>
</comment>
<dbReference type="InterPro" id="IPR003439">
    <property type="entry name" value="ABC_transporter-like_ATP-bd"/>
</dbReference>
<keyword evidence="4 10" id="KW-1003">Cell membrane</keyword>
<dbReference type="SMART" id="SM00382">
    <property type="entry name" value="AAA"/>
    <property type="match status" value="1"/>
</dbReference>
<evidence type="ECO:0000256" key="9">
    <source>
        <dbReference type="ARBA" id="ARBA00025157"/>
    </source>
</evidence>
<dbReference type="Gene3D" id="3.40.50.300">
    <property type="entry name" value="P-loop containing nucleotide triphosphate hydrolases"/>
    <property type="match status" value="1"/>
</dbReference>
<dbReference type="InterPro" id="IPR050095">
    <property type="entry name" value="ECF_ABC_transporter_ATP-bd"/>
</dbReference>
<dbReference type="PANTHER" id="PTHR43553">
    <property type="entry name" value="HEAVY METAL TRANSPORTER"/>
    <property type="match status" value="1"/>
</dbReference>
<keyword evidence="14" id="KW-1185">Reference proteome</keyword>
<protein>
    <recommendedName>
        <fullName evidence="10">ABC transporter ATP-binding protein</fullName>
    </recommendedName>
</protein>
<evidence type="ECO:0000256" key="5">
    <source>
        <dbReference type="ARBA" id="ARBA00022741"/>
    </source>
</evidence>
<keyword evidence="6 10" id="KW-0067">ATP-binding</keyword>
<dbReference type="GO" id="GO:0005524">
    <property type="term" value="F:ATP binding"/>
    <property type="evidence" value="ECO:0007669"/>
    <property type="project" value="UniProtKB-KW"/>
</dbReference>
<evidence type="ECO:0000256" key="1">
    <source>
        <dbReference type="ARBA" id="ARBA00004202"/>
    </source>
</evidence>
<reference evidence="13 14" key="1">
    <citation type="submission" date="2020-03" db="EMBL/GenBank/DDBJ databases">
        <title>WGS of actinomycetes isolated from Thailand.</title>
        <authorList>
            <person name="Thawai C."/>
        </authorList>
    </citation>
    <scope>NUCLEOTIDE SEQUENCE [LARGE SCALE GENOMIC DNA]</scope>
    <source>
        <strain evidence="13 14">PLAI 1-29</strain>
    </source>
</reference>
<evidence type="ECO:0000256" key="8">
    <source>
        <dbReference type="ARBA" id="ARBA00023136"/>
    </source>
</evidence>
<evidence type="ECO:0000259" key="12">
    <source>
        <dbReference type="PROSITE" id="PS50893"/>
    </source>
</evidence>
<dbReference type="Proteomes" id="UP000695264">
    <property type="component" value="Unassembled WGS sequence"/>
</dbReference>
<evidence type="ECO:0000256" key="2">
    <source>
        <dbReference type="ARBA" id="ARBA00005417"/>
    </source>
</evidence>
<evidence type="ECO:0000313" key="14">
    <source>
        <dbReference type="Proteomes" id="UP000695264"/>
    </source>
</evidence>
<dbReference type="EMBL" id="JAATEN010000009">
    <property type="protein sequence ID" value="NJQ01659.1"/>
    <property type="molecule type" value="Genomic_DNA"/>
</dbReference>
<feature type="compositionally biased region" description="Gly residues" evidence="11">
    <location>
        <begin position="337"/>
        <end position="356"/>
    </location>
</feature>
<organism evidence="13 14">
    <name type="scientific">Streptomyces zingiberis</name>
    <dbReference type="NCBI Taxonomy" id="2053010"/>
    <lineage>
        <taxon>Bacteria</taxon>
        <taxon>Bacillati</taxon>
        <taxon>Actinomycetota</taxon>
        <taxon>Actinomycetes</taxon>
        <taxon>Kitasatosporales</taxon>
        <taxon>Streptomycetaceae</taxon>
        <taxon>Streptomyces</taxon>
    </lineage>
</organism>
<name>A0ABX1C227_9ACTN</name>
<evidence type="ECO:0000256" key="6">
    <source>
        <dbReference type="ARBA" id="ARBA00022840"/>
    </source>
</evidence>
<gene>
    <name evidence="13" type="ORF">HCK00_14260</name>
</gene>
<dbReference type="InterPro" id="IPR027417">
    <property type="entry name" value="P-loop_NTPase"/>
</dbReference>
<sequence>MTCEPPGRDPEPAARAAGGPAGTGLPPVVELARAAYAYADGPPVLSGVTFAVHPGRSLALLGRNGSGKTTLLRLLSGGLRPSAGELRLDGRPVGGGRAELTRLRTSVQLVLQDPDDQLFAASVGQDVSFGPLNLGLPPEEVDRRVAESLAALEIAALRDRPTHLLSYGQRKRAAIAGAVAMRPRVLLLDEPTAGLDPRGRERLLAVLDRLRATGTTVVMATHDVDLALRWADEAALLTPRGPRTGPAAGMLADPALLSAAGLGPTWGHAAARVLRAHGLLDGGVTGPSFPRTPEELLAWAGGAGGGDTGARHHGDAGDTAGTRGAGDTGGAEDSGDAAGGAEGTGGAGDARGSGGA</sequence>
<keyword evidence="8 10" id="KW-0472">Membrane</keyword>
<dbReference type="PROSITE" id="PS00211">
    <property type="entry name" value="ABC_TRANSPORTER_1"/>
    <property type="match status" value="1"/>
</dbReference>
<evidence type="ECO:0000256" key="7">
    <source>
        <dbReference type="ARBA" id="ARBA00022967"/>
    </source>
</evidence>
<keyword evidence="3 10" id="KW-0813">Transport</keyword>
<dbReference type="InterPro" id="IPR003593">
    <property type="entry name" value="AAA+_ATPase"/>
</dbReference>
<proteinExistence type="inferred from homology"/>
<dbReference type="InterPro" id="IPR005876">
    <property type="entry name" value="Co_trans_ATP-bd"/>
</dbReference>
<comment type="subcellular location">
    <subcellularLocation>
        <location evidence="1 10">Cell membrane</location>
        <topology evidence="1 10">Peripheral membrane protein</topology>
    </subcellularLocation>
</comment>
<keyword evidence="7" id="KW-1278">Translocase</keyword>
<keyword evidence="5 10" id="KW-0547">Nucleotide-binding</keyword>
<evidence type="ECO:0000256" key="3">
    <source>
        <dbReference type="ARBA" id="ARBA00022448"/>
    </source>
</evidence>
<feature type="compositionally biased region" description="Basic and acidic residues" evidence="11">
    <location>
        <begin position="1"/>
        <end position="12"/>
    </location>
</feature>
<evidence type="ECO:0000256" key="11">
    <source>
        <dbReference type="SAM" id="MobiDB-lite"/>
    </source>
</evidence>
<feature type="compositionally biased region" description="Low complexity" evidence="11">
    <location>
        <begin position="13"/>
        <end position="22"/>
    </location>
</feature>
<dbReference type="NCBIfam" id="TIGR01166">
    <property type="entry name" value="cbiO"/>
    <property type="match status" value="1"/>
</dbReference>